<dbReference type="CDD" id="cd07018">
    <property type="entry name" value="S49_SppA_67K_type"/>
    <property type="match status" value="1"/>
</dbReference>
<gene>
    <name evidence="9" type="ORF">BE15_15160</name>
</gene>
<feature type="domain" description="Peptidase S49" evidence="8">
    <location>
        <begin position="110"/>
        <end position="254"/>
    </location>
</feature>
<sequence>MIAALLINLLRLLLLPVSALRWAFAAPRGGYVVLEIDGRVVDLQPPRVRLALWWRPRQRAPLSVERVRELGKHLMRDPRPAGLLLRMRSVHAGPAVIASLRDALLEIRAGGKDIVAYLPMGADNTMLLLASAARAVVVGPETLVSPLGFAVEGRYVRRALEQVGVEPEVFAKGMYKNAGEVLVRDAMSEAQREQVGALLDARFADLIASLAQGRRVDRETVARWIDEAPYGAEQAVARGIVDAVAYEDELEHMLATGLLPGTISPRRAEGGAGADGGARAAARPARTRLVSAARYLGARRAPSMRPMWPRPIIGVVEVHGAIVSRARFRGASLASEERLVASLRAARQNPRIRGVILHIDSPGGSALASDRIHHEVTRLAEVKPVVACMSNVAASGGYYVAAAAHAIVAQPQTITGSIGVVSARFALGPLLERLGVSTDVVKRGARADLFSPSRRLDAGERSVMERELDAIYGTFLRVVARGRRRPVEEIEPLAQGRVYSGAEAQARGLVDMLGGFERALHELRQMIGPKAAAIEPTIVRASRYIPPPPLLPAPVPTLLDLVGLRGIAGEVALAIHCEGERVLAYCGEAAELD</sequence>
<organism evidence="9 10">
    <name type="scientific">Sorangium cellulosum</name>
    <name type="common">Polyangium cellulosum</name>
    <dbReference type="NCBI Taxonomy" id="56"/>
    <lineage>
        <taxon>Bacteria</taxon>
        <taxon>Pseudomonadati</taxon>
        <taxon>Myxococcota</taxon>
        <taxon>Polyangia</taxon>
        <taxon>Polyangiales</taxon>
        <taxon>Polyangiaceae</taxon>
        <taxon>Sorangium</taxon>
    </lineage>
</organism>
<evidence type="ECO:0000256" key="3">
    <source>
        <dbReference type="ARBA" id="ARBA00022670"/>
    </source>
</evidence>
<dbReference type="PANTHER" id="PTHR33209">
    <property type="entry name" value="PROTEASE 4"/>
    <property type="match status" value="1"/>
</dbReference>
<dbReference type="InterPro" id="IPR004634">
    <property type="entry name" value="Pept_S49_pIV"/>
</dbReference>
<proteinExistence type="inferred from homology"/>
<dbReference type="Gene3D" id="6.20.330.10">
    <property type="match status" value="2"/>
</dbReference>
<dbReference type="OrthoDB" id="9764363at2"/>
<dbReference type="InterPro" id="IPR002142">
    <property type="entry name" value="Peptidase_S49"/>
</dbReference>
<dbReference type="Gene3D" id="3.90.226.10">
    <property type="entry name" value="2-enoyl-CoA Hydratase, Chain A, domain 1"/>
    <property type="match status" value="2"/>
</dbReference>
<evidence type="ECO:0000313" key="10">
    <source>
        <dbReference type="Proteomes" id="UP000075260"/>
    </source>
</evidence>
<keyword evidence="6" id="KW-0472">Membrane</keyword>
<accession>A0A150R105</accession>
<evidence type="ECO:0000313" key="9">
    <source>
        <dbReference type="EMBL" id="KYF73889.1"/>
    </source>
</evidence>
<keyword evidence="4" id="KW-0378">Hydrolase</keyword>
<protein>
    <submittedName>
        <fullName evidence="9">Protease IV</fullName>
    </submittedName>
</protein>
<comment type="subcellular location">
    <subcellularLocation>
        <location evidence="1">Membrane</location>
    </subcellularLocation>
</comment>
<dbReference type="GO" id="GO:0006465">
    <property type="term" value="P:signal peptide processing"/>
    <property type="evidence" value="ECO:0007669"/>
    <property type="project" value="InterPro"/>
</dbReference>
<feature type="active site" description="Nucleophile" evidence="7">
    <location>
        <position position="395"/>
    </location>
</feature>
<comment type="caution">
    <text evidence="9">The sequence shown here is derived from an EMBL/GenBank/DDBJ whole genome shotgun (WGS) entry which is preliminary data.</text>
</comment>
<evidence type="ECO:0000259" key="8">
    <source>
        <dbReference type="Pfam" id="PF01343"/>
    </source>
</evidence>
<dbReference type="Pfam" id="PF01343">
    <property type="entry name" value="Peptidase_S49"/>
    <property type="match status" value="2"/>
</dbReference>
<dbReference type="PIRSF" id="PIRSF001217">
    <property type="entry name" value="Protease_4_SppA"/>
    <property type="match status" value="1"/>
</dbReference>
<dbReference type="EMBL" id="JEMA01000161">
    <property type="protein sequence ID" value="KYF73889.1"/>
    <property type="molecule type" value="Genomic_DNA"/>
</dbReference>
<dbReference type="Proteomes" id="UP000075260">
    <property type="component" value="Unassembled WGS sequence"/>
</dbReference>
<feature type="domain" description="Peptidase S49" evidence="8">
    <location>
        <begin position="379"/>
        <end position="525"/>
    </location>
</feature>
<dbReference type="NCBIfam" id="TIGR00706">
    <property type="entry name" value="SppA_dom"/>
    <property type="match status" value="1"/>
</dbReference>
<dbReference type="PANTHER" id="PTHR33209:SF1">
    <property type="entry name" value="PEPTIDASE S49 DOMAIN-CONTAINING PROTEIN"/>
    <property type="match status" value="1"/>
</dbReference>
<evidence type="ECO:0000256" key="5">
    <source>
        <dbReference type="ARBA" id="ARBA00022825"/>
    </source>
</evidence>
<dbReference type="RefSeq" id="WP_061605483.1">
    <property type="nucleotide sequence ID" value="NZ_JEMA01000161.1"/>
</dbReference>
<name>A0A150R105_SORCE</name>
<keyword evidence="3 9" id="KW-0645">Protease</keyword>
<dbReference type="GO" id="GO:0008236">
    <property type="term" value="F:serine-type peptidase activity"/>
    <property type="evidence" value="ECO:0007669"/>
    <property type="project" value="UniProtKB-KW"/>
</dbReference>
<evidence type="ECO:0000256" key="1">
    <source>
        <dbReference type="ARBA" id="ARBA00004370"/>
    </source>
</evidence>
<evidence type="ECO:0000256" key="4">
    <source>
        <dbReference type="ARBA" id="ARBA00022801"/>
    </source>
</evidence>
<dbReference type="InterPro" id="IPR029045">
    <property type="entry name" value="ClpP/crotonase-like_dom_sf"/>
</dbReference>
<dbReference type="InterPro" id="IPR004635">
    <property type="entry name" value="Pept_S49_SppA"/>
</dbReference>
<keyword evidence="5" id="KW-0720">Serine protease</keyword>
<evidence type="ECO:0000256" key="2">
    <source>
        <dbReference type="ARBA" id="ARBA00008683"/>
    </source>
</evidence>
<reference evidence="9 10" key="1">
    <citation type="submission" date="2014-02" db="EMBL/GenBank/DDBJ databases">
        <title>The small core and large imbalanced accessory genome model reveals a collaborative survival strategy of Sorangium cellulosum strains in nature.</title>
        <authorList>
            <person name="Han K."/>
            <person name="Peng R."/>
            <person name="Blom J."/>
            <person name="Li Y.-Z."/>
        </authorList>
    </citation>
    <scope>NUCLEOTIDE SEQUENCE [LARGE SCALE GENOMIC DNA]</scope>
    <source>
        <strain evidence="9 10">So0008-312</strain>
    </source>
</reference>
<dbReference type="GO" id="GO:0016020">
    <property type="term" value="C:membrane"/>
    <property type="evidence" value="ECO:0007669"/>
    <property type="project" value="UniProtKB-SubCell"/>
</dbReference>
<dbReference type="CDD" id="cd07023">
    <property type="entry name" value="S49_Sppa_N_C"/>
    <property type="match status" value="1"/>
</dbReference>
<evidence type="ECO:0000256" key="7">
    <source>
        <dbReference type="PIRSR" id="PIRSR001217-1"/>
    </source>
</evidence>
<dbReference type="AlphaFoldDB" id="A0A150R105"/>
<feature type="active site" description="Proton donor/acceptor" evidence="7">
    <location>
        <position position="176"/>
    </location>
</feature>
<dbReference type="InterPro" id="IPR047217">
    <property type="entry name" value="S49_SppA_67K_type_N"/>
</dbReference>
<comment type="similarity">
    <text evidence="2">Belongs to the peptidase S49 family.</text>
</comment>
<evidence type="ECO:0000256" key="6">
    <source>
        <dbReference type="ARBA" id="ARBA00023136"/>
    </source>
</evidence>
<dbReference type="InterPro" id="IPR047272">
    <property type="entry name" value="S49_SppA_C"/>
</dbReference>
<dbReference type="SUPFAM" id="SSF52096">
    <property type="entry name" value="ClpP/crotonase"/>
    <property type="match status" value="2"/>
</dbReference>